<protein>
    <submittedName>
        <fullName evidence="1">Uncharacterized protein</fullName>
    </submittedName>
</protein>
<name>A0A8H7Y2L6_PSICU</name>
<proteinExistence type="predicted"/>
<dbReference type="AlphaFoldDB" id="A0A8H7Y2L6"/>
<reference evidence="1" key="1">
    <citation type="submission" date="2021-02" db="EMBL/GenBank/DDBJ databases">
        <title>Psilocybe cubensis genome.</title>
        <authorList>
            <person name="Mckernan K.J."/>
            <person name="Crawford S."/>
            <person name="Trippe A."/>
            <person name="Kane L.T."/>
            <person name="Mclaughlin S."/>
        </authorList>
    </citation>
    <scope>NUCLEOTIDE SEQUENCE [LARGE SCALE GENOMIC DNA]</scope>
    <source>
        <strain evidence="1">MGC-MH-2018</strain>
    </source>
</reference>
<gene>
    <name evidence="1" type="ORF">JR316_004393</name>
</gene>
<accession>A0A8H7Y2L6</accession>
<sequence>MDVAPQHRDQPRVDVPTPETNPFPVLSNLNDTHFQHQLLYLAMTCDTVFGLTRAANALHNLLLENCGILEEQIMTCGRSMVEEATEFADNDIFELATIVAAIPSVNFQLNMDLIQDAARAVYVAAGLRRDLDEALKICNLALKKQE</sequence>
<comment type="caution">
    <text evidence="1">The sequence shown here is derived from an EMBL/GenBank/DDBJ whole genome shotgun (WGS) entry which is preliminary data.</text>
</comment>
<dbReference type="EMBL" id="JAFIQS010000004">
    <property type="protein sequence ID" value="KAG5170010.1"/>
    <property type="molecule type" value="Genomic_DNA"/>
</dbReference>
<evidence type="ECO:0000313" key="1">
    <source>
        <dbReference type="EMBL" id="KAG5170010.1"/>
    </source>
</evidence>
<organism evidence="1">
    <name type="scientific">Psilocybe cubensis</name>
    <name type="common">Psychedelic mushroom</name>
    <name type="synonym">Stropharia cubensis</name>
    <dbReference type="NCBI Taxonomy" id="181762"/>
    <lineage>
        <taxon>Eukaryota</taxon>
        <taxon>Fungi</taxon>
        <taxon>Dikarya</taxon>
        <taxon>Basidiomycota</taxon>
        <taxon>Agaricomycotina</taxon>
        <taxon>Agaricomycetes</taxon>
        <taxon>Agaricomycetidae</taxon>
        <taxon>Agaricales</taxon>
        <taxon>Agaricineae</taxon>
        <taxon>Strophariaceae</taxon>
        <taxon>Psilocybe</taxon>
    </lineage>
</organism>